<keyword evidence="4" id="KW-1185">Reference proteome</keyword>
<evidence type="ECO:0000256" key="1">
    <source>
        <dbReference type="SAM" id="MobiDB-lite"/>
    </source>
</evidence>
<accession>A0AAJ0GY18</accession>
<dbReference type="Proteomes" id="UP001273166">
    <property type="component" value="Unassembled WGS sequence"/>
</dbReference>
<feature type="region of interest" description="Disordered" evidence="1">
    <location>
        <begin position="43"/>
        <end position="63"/>
    </location>
</feature>
<protein>
    <recommendedName>
        <fullName evidence="2">DUF6590 domain-containing protein</fullName>
    </recommendedName>
</protein>
<feature type="compositionally biased region" description="Basic and acidic residues" evidence="1">
    <location>
        <begin position="142"/>
        <end position="154"/>
    </location>
</feature>
<organism evidence="3 4">
    <name type="scientific">Chaetomium strumarium</name>
    <dbReference type="NCBI Taxonomy" id="1170767"/>
    <lineage>
        <taxon>Eukaryota</taxon>
        <taxon>Fungi</taxon>
        <taxon>Dikarya</taxon>
        <taxon>Ascomycota</taxon>
        <taxon>Pezizomycotina</taxon>
        <taxon>Sordariomycetes</taxon>
        <taxon>Sordariomycetidae</taxon>
        <taxon>Sordariales</taxon>
        <taxon>Chaetomiaceae</taxon>
        <taxon>Chaetomium</taxon>
    </lineage>
</organism>
<dbReference type="PANTHER" id="PTHR35391">
    <property type="entry name" value="C2H2-TYPE DOMAIN-CONTAINING PROTEIN-RELATED"/>
    <property type="match status" value="1"/>
</dbReference>
<dbReference type="Pfam" id="PF20233">
    <property type="entry name" value="DUF6590"/>
    <property type="match status" value="1"/>
</dbReference>
<sequence length="517" mass="56859">MDQGRRNRWGPWTDWTWDGEQARYWRARQDTQGNFDYDFYDPNAPGPATTPGVAPEAGDPRTPADDLVGGMHRLDLGGQNAQYTHEGAYTYVGAQIGAGTDASGGLYGTTPVSPHAASSAKGTARPFEAFAKSKSKHSRHQRERERETGKEKASSSKILQPRQGKGDSQPPDPAAGQFDDLEAFYPNPVAPPGTSPDHGGASFADHAGTPVHRASEADSPDPAEYSHSRHAQEDRLARETTSSHYSTGESLYQASSSDQLDDVASRADPYLTGAPGPFYSGGEPSSIATADNYSNPAFEPGDGRATPKPTAQPSMAPAMVNDYQYQANGSWSYGGSREPTNNEVFTLEHSSRFRPGEVFKIMWCEPLGATGSRRSEIITNQVQLSVEGRQFYQGLRRFIIVANDEGHCTCVPILTYERQACTKRGVKPLKHGIVYQTGKKPRLVNNEPPLGFPPVRVDLYERTEQLVKESRVNYAKLTTVEHNFKVFFIGRVAPEDFGKVVAAVDECWERKRRRNNN</sequence>
<feature type="region of interest" description="Disordered" evidence="1">
    <location>
        <begin position="130"/>
        <end position="262"/>
    </location>
</feature>
<feature type="compositionally biased region" description="Polar residues" evidence="1">
    <location>
        <begin position="239"/>
        <end position="258"/>
    </location>
</feature>
<dbReference type="GeneID" id="87885553"/>
<feature type="compositionally biased region" description="Low complexity" evidence="1">
    <location>
        <begin position="46"/>
        <end position="57"/>
    </location>
</feature>
<evidence type="ECO:0000259" key="2">
    <source>
        <dbReference type="Pfam" id="PF20233"/>
    </source>
</evidence>
<feature type="compositionally biased region" description="Basic and acidic residues" evidence="1">
    <location>
        <begin position="224"/>
        <end position="238"/>
    </location>
</feature>
<feature type="domain" description="DUF6590" evidence="2">
    <location>
        <begin position="351"/>
        <end position="500"/>
    </location>
</feature>
<dbReference type="PANTHER" id="PTHR35391:SF5">
    <property type="entry name" value="DUF6590 DOMAIN-CONTAINING PROTEIN"/>
    <property type="match status" value="1"/>
</dbReference>
<reference evidence="3" key="2">
    <citation type="submission" date="2023-06" db="EMBL/GenBank/DDBJ databases">
        <authorList>
            <consortium name="Lawrence Berkeley National Laboratory"/>
            <person name="Mondo S.J."/>
            <person name="Hensen N."/>
            <person name="Bonometti L."/>
            <person name="Westerberg I."/>
            <person name="Brannstrom I.O."/>
            <person name="Guillou S."/>
            <person name="Cros-Aarteil S."/>
            <person name="Calhoun S."/>
            <person name="Haridas S."/>
            <person name="Kuo A."/>
            <person name="Pangilinan J."/>
            <person name="Riley R."/>
            <person name="Labutti K."/>
            <person name="Andreopoulos B."/>
            <person name="Lipzen A."/>
            <person name="Chen C."/>
            <person name="Yanf M."/>
            <person name="Daum C."/>
            <person name="Ng V."/>
            <person name="Clum A."/>
            <person name="Steindorff A."/>
            <person name="Ohm R."/>
            <person name="Martin F."/>
            <person name="Silar P."/>
            <person name="Natvig D."/>
            <person name="Lalanne C."/>
            <person name="Gautier V."/>
            <person name="Ament-Velasquez S.L."/>
            <person name="Kruys A."/>
            <person name="Hutchinson M.I."/>
            <person name="Powell A.J."/>
            <person name="Barry K."/>
            <person name="Miller A.N."/>
            <person name="Grigoriev I.V."/>
            <person name="Debuchy R."/>
            <person name="Gladieux P."/>
            <person name="Thoren M.H."/>
            <person name="Johannesson H."/>
        </authorList>
    </citation>
    <scope>NUCLEOTIDE SEQUENCE</scope>
    <source>
        <strain evidence="3">CBS 333.67</strain>
    </source>
</reference>
<feature type="region of interest" description="Disordered" evidence="1">
    <location>
        <begin position="274"/>
        <end position="315"/>
    </location>
</feature>
<dbReference type="EMBL" id="JAUDZG010000002">
    <property type="protein sequence ID" value="KAK3308229.1"/>
    <property type="molecule type" value="Genomic_DNA"/>
</dbReference>
<feature type="compositionally biased region" description="Polar residues" evidence="1">
    <location>
        <begin position="286"/>
        <end position="295"/>
    </location>
</feature>
<reference evidence="3" key="1">
    <citation type="journal article" date="2023" name="Mol. Phylogenet. Evol.">
        <title>Genome-scale phylogeny and comparative genomics of the fungal order Sordariales.</title>
        <authorList>
            <person name="Hensen N."/>
            <person name="Bonometti L."/>
            <person name="Westerberg I."/>
            <person name="Brannstrom I.O."/>
            <person name="Guillou S."/>
            <person name="Cros-Aarteil S."/>
            <person name="Calhoun S."/>
            <person name="Haridas S."/>
            <person name="Kuo A."/>
            <person name="Mondo S."/>
            <person name="Pangilinan J."/>
            <person name="Riley R."/>
            <person name="LaButti K."/>
            <person name="Andreopoulos B."/>
            <person name="Lipzen A."/>
            <person name="Chen C."/>
            <person name="Yan M."/>
            <person name="Daum C."/>
            <person name="Ng V."/>
            <person name="Clum A."/>
            <person name="Steindorff A."/>
            <person name="Ohm R.A."/>
            <person name="Martin F."/>
            <person name="Silar P."/>
            <person name="Natvig D.O."/>
            <person name="Lalanne C."/>
            <person name="Gautier V."/>
            <person name="Ament-Velasquez S.L."/>
            <person name="Kruys A."/>
            <person name="Hutchinson M.I."/>
            <person name="Powell A.J."/>
            <person name="Barry K."/>
            <person name="Miller A.N."/>
            <person name="Grigoriev I.V."/>
            <person name="Debuchy R."/>
            <person name="Gladieux P."/>
            <person name="Hiltunen Thoren M."/>
            <person name="Johannesson H."/>
        </authorList>
    </citation>
    <scope>NUCLEOTIDE SEQUENCE</scope>
    <source>
        <strain evidence="3">CBS 333.67</strain>
    </source>
</reference>
<dbReference type="RefSeq" id="XP_062724009.1">
    <property type="nucleotide sequence ID" value="XM_062866724.1"/>
</dbReference>
<proteinExistence type="predicted"/>
<name>A0AAJ0GY18_9PEZI</name>
<gene>
    <name evidence="3" type="ORF">B0T15DRAFT_490822</name>
</gene>
<comment type="caution">
    <text evidence="3">The sequence shown here is derived from an EMBL/GenBank/DDBJ whole genome shotgun (WGS) entry which is preliminary data.</text>
</comment>
<evidence type="ECO:0000313" key="3">
    <source>
        <dbReference type="EMBL" id="KAK3308229.1"/>
    </source>
</evidence>
<dbReference type="AlphaFoldDB" id="A0AAJ0GY18"/>
<evidence type="ECO:0000313" key="4">
    <source>
        <dbReference type="Proteomes" id="UP001273166"/>
    </source>
</evidence>
<dbReference type="InterPro" id="IPR046497">
    <property type="entry name" value="DUF6590"/>
</dbReference>